<dbReference type="EMBL" id="BQNB010017161">
    <property type="protein sequence ID" value="GJT60022.1"/>
    <property type="molecule type" value="Genomic_DNA"/>
</dbReference>
<reference evidence="1" key="2">
    <citation type="submission" date="2022-01" db="EMBL/GenBank/DDBJ databases">
        <authorList>
            <person name="Yamashiro T."/>
            <person name="Shiraishi A."/>
            <person name="Satake H."/>
            <person name="Nakayama K."/>
        </authorList>
    </citation>
    <scope>NUCLEOTIDE SEQUENCE</scope>
</reference>
<accession>A0ABQ5FBP7</accession>
<protein>
    <submittedName>
        <fullName evidence="1">Uncharacterized protein</fullName>
    </submittedName>
</protein>
<evidence type="ECO:0000313" key="1">
    <source>
        <dbReference type="EMBL" id="GJT60022.1"/>
    </source>
</evidence>
<gene>
    <name evidence="1" type="ORF">Tco_1003555</name>
</gene>
<name>A0ABQ5FBP7_9ASTR</name>
<comment type="caution">
    <text evidence="1">The sequence shown here is derived from an EMBL/GenBank/DDBJ whole genome shotgun (WGS) entry which is preliminary data.</text>
</comment>
<reference evidence="1" key="1">
    <citation type="journal article" date="2022" name="Int. J. Mol. Sci.">
        <title>Draft Genome of Tanacetum Coccineum: Genomic Comparison of Closely Related Tanacetum-Family Plants.</title>
        <authorList>
            <person name="Yamashiro T."/>
            <person name="Shiraishi A."/>
            <person name="Nakayama K."/>
            <person name="Satake H."/>
        </authorList>
    </citation>
    <scope>NUCLEOTIDE SEQUENCE</scope>
</reference>
<sequence>MPTTEELYEQVILLQMLDGLCHMQIMSAKALADSLHGGDEEKKVSWVAWSKVSVPLKSWMPYGKIMLLSRQKETPYLASNYGVLVKLSKRRAFWSLNEDILKTYDSDNQYAVSIKEDTAYPCLHSPKTTKPNTPYPEEGYTLLYHLEQWNWNWSKEDTGVRNTTYMRDMLMGISQVDLNAVDGHYVLRMAKDGIFFVREYC</sequence>
<organism evidence="1 2">
    <name type="scientific">Tanacetum coccineum</name>
    <dbReference type="NCBI Taxonomy" id="301880"/>
    <lineage>
        <taxon>Eukaryota</taxon>
        <taxon>Viridiplantae</taxon>
        <taxon>Streptophyta</taxon>
        <taxon>Embryophyta</taxon>
        <taxon>Tracheophyta</taxon>
        <taxon>Spermatophyta</taxon>
        <taxon>Magnoliopsida</taxon>
        <taxon>eudicotyledons</taxon>
        <taxon>Gunneridae</taxon>
        <taxon>Pentapetalae</taxon>
        <taxon>asterids</taxon>
        <taxon>campanulids</taxon>
        <taxon>Asterales</taxon>
        <taxon>Asteraceae</taxon>
        <taxon>Asteroideae</taxon>
        <taxon>Anthemideae</taxon>
        <taxon>Anthemidinae</taxon>
        <taxon>Tanacetum</taxon>
    </lineage>
</organism>
<dbReference type="Proteomes" id="UP001151760">
    <property type="component" value="Unassembled WGS sequence"/>
</dbReference>
<evidence type="ECO:0000313" key="2">
    <source>
        <dbReference type="Proteomes" id="UP001151760"/>
    </source>
</evidence>
<keyword evidence="2" id="KW-1185">Reference proteome</keyword>
<proteinExistence type="predicted"/>